<dbReference type="SMART" id="SM00918">
    <property type="entry name" value="Lig_chan-Glu_bd"/>
    <property type="match status" value="1"/>
</dbReference>
<dbReference type="PRINTS" id="PR00177">
    <property type="entry name" value="NMDARECEPTOR"/>
</dbReference>
<dbReference type="FunFam" id="1.10.287.70:FF:000010">
    <property type="entry name" value="Putative glutamate receptor ionotropic kainate 1"/>
    <property type="match status" value="1"/>
</dbReference>
<keyword evidence="8 20" id="KW-0472">Membrane</keyword>
<feature type="transmembrane region" description="Helical" evidence="20">
    <location>
        <begin position="594"/>
        <end position="616"/>
    </location>
</feature>
<keyword evidence="7" id="KW-0406">Ion transport</keyword>
<evidence type="ECO:0000256" key="19">
    <source>
        <dbReference type="PIRSR" id="PIRSR601508-3"/>
    </source>
</evidence>
<feature type="site" description="Crucial to convey clamshell closure to channel opening" evidence="18">
    <location>
        <position position="623"/>
    </location>
</feature>
<keyword evidence="19" id="KW-1015">Disulfide bond</keyword>
<gene>
    <name evidence="23" type="ORF">OCTVUL_1B028015</name>
</gene>
<dbReference type="GO" id="GO:0042734">
    <property type="term" value="C:presynaptic membrane"/>
    <property type="evidence" value="ECO:0007669"/>
    <property type="project" value="UniProtKB-SubCell"/>
</dbReference>
<dbReference type="PANTHER" id="PTHR18966">
    <property type="entry name" value="IONOTROPIC GLUTAMATE RECEPTOR"/>
    <property type="match status" value="1"/>
</dbReference>
<feature type="binding site" evidence="17">
    <location>
        <position position="693"/>
    </location>
    <ligand>
        <name>L-glutamate</name>
        <dbReference type="ChEBI" id="CHEBI:29985"/>
    </ligand>
</feature>
<evidence type="ECO:0000256" key="15">
    <source>
        <dbReference type="ARBA" id="ARBA00034104"/>
    </source>
</evidence>
<dbReference type="AlphaFoldDB" id="A0AA36FIE1"/>
<evidence type="ECO:0000256" key="5">
    <source>
        <dbReference type="ARBA" id="ARBA00022989"/>
    </source>
</evidence>
<reference evidence="23" key="1">
    <citation type="submission" date="2023-08" db="EMBL/GenBank/DDBJ databases">
        <authorList>
            <person name="Alioto T."/>
            <person name="Alioto T."/>
            <person name="Gomez Garrido J."/>
        </authorList>
    </citation>
    <scope>NUCLEOTIDE SEQUENCE</scope>
</reference>
<dbReference type="Gene3D" id="3.40.50.2300">
    <property type="match status" value="2"/>
</dbReference>
<dbReference type="SUPFAM" id="SSF53850">
    <property type="entry name" value="Periplasmic binding protein-like II"/>
    <property type="match status" value="1"/>
</dbReference>
<organism evidence="23 24">
    <name type="scientific">Octopus vulgaris</name>
    <name type="common">Common octopus</name>
    <dbReference type="NCBI Taxonomy" id="6645"/>
    <lineage>
        <taxon>Eukaryota</taxon>
        <taxon>Metazoa</taxon>
        <taxon>Spiralia</taxon>
        <taxon>Lophotrochozoa</taxon>
        <taxon>Mollusca</taxon>
        <taxon>Cephalopoda</taxon>
        <taxon>Coleoidea</taxon>
        <taxon>Octopodiformes</taxon>
        <taxon>Octopoda</taxon>
        <taxon>Incirrata</taxon>
        <taxon>Octopodidae</taxon>
        <taxon>Octopus</taxon>
    </lineage>
</organism>
<evidence type="ECO:0000256" key="10">
    <source>
        <dbReference type="ARBA" id="ARBA00023180"/>
    </source>
</evidence>
<evidence type="ECO:0000256" key="2">
    <source>
        <dbReference type="ARBA" id="ARBA00022475"/>
    </source>
</evidence>
<sequence>MQDLHSGGLFGENDEDPSVENTFKYALYRLNHDRTILEKTKVIYDIQRVPPHDGFLASKKVCFQVGLNSIALFGPRSYMVASYVNSMCNALKIPHIEVRMDHFLSDVPTFSINLHPDMHQLSRAYLDVIQYFQWKQVLVIFGDKEGLLRLQRVIKAPLGHDAHISIRQVDDRNMRQVLREAKDSKWKNFIIDLSVEKSAMFLRMALQEGMVDPYHHYILTTLDVETIDMEDFKHNFVNLTGFRIVDPDNSYTNKIMRDMEIYEIQTDLQLLNKSGSMSYEAALMFDAVYLFAKGLEDMAKQSTIPLTNLTCDSNTKWITGAMLYTYLNTVQMRGLSGNIKLTNGRRMDFSLDILQLKESGLRKVGVWNLNTGTNFSIPQTEPAPPFGNKTMVVTTILEKPYVMVKDENAEGNSRYEGFCVDLLHEIAQIVGFEYIIELVPDGKYGAPNDNLEWDGMIRQLIDRKADLAVAGLSISYIREQVIDFTKPFLNLGISILFKVPKREKPGLFSFLNPLAIEIWLYVIAAYLVVSFTIFILARFSPYEWYNPHPCNQDADTVMNSFTLSNSFWFTVGTLMQQGSDINPRAVSTRIVGGIWWFFTLIIISSYTANLAAFLTVERMVSPIESAEDLAKQTEISYGTLAGGSTMTFFKESKIETYQRMWAFMESREPTVFTKTYDEGIQYVLEGNYAYLMESTMIDYITQRNCELMQVGGLLDTKGYGIGTPMNSPYRDKLSLAILELQEGGKIHELYNKWWKATGTCNRDENKKESKANALGVENVGGIFVVLLAGLALAVVVALIEFTWSSKRNASEDRVSKVVHFETKTKRNRKKH</sequence>
<feature type="domain" description="Ionotropic glutamate receptor L-glutamate and glycine-binding" evidence="22">
    <location>
        <begin position="400"/>
        <end position="462"/>
    </location>
</feature>
<dbReference type="GO" id="GO:0038023">
    <property type="term" value="F:signaling receptor activity"/>
    <property type="evidence" value="ECO:0007669"/>
    <property type="project" value="InterPro"/>
</dbReference>
<dbReference type="Pfam" id="PF01094">
    <property type="entry name" value="ANF_receptor"/>
    <property type="match status" value="1"/>
</dbReference>
<keyword evidence="5 20" id="KW-1133">Transmembrane helix</keyword>
<dbReference type="Pfam" id="PF00060">
    <property type="entry name" value="Lig_chan"/>
    <property type="match status" value="1"/>
</dbReference>
<keyword evidence="9" id="KW-0675">Receptor</keyword>
<evidence type="ECO:0000259" key="22">
    <source>
        <dbReference type="SMART" id="SM00918"/>
    </source>
</evidence>
<evidence type="ECO:0000256" key="6">
    <source>
        <dbReference type="ARBA" id="ARBA00023018"/>
    </source>
</evidence>
<dbReference type="InterPro" id="IPR001508">
    <property type="entry name" value="Iono_Glu_rcpt_met"/>
</dbReference>
<dbReference type="GO" id="GO:0015276">
    <property type="term" value="F:ligand-gated monoatomic ion channel activity"/>
    <property type="evidence" value="ECO:0007669"/>
    <property type="project" value="InterPro"/>
</dbReference>
<keyword evidence="4" id="KW-0732">Signal</keyword>
<feature type="transmembrane region" description="Helical" evidence="20">
    <location>
        <begin position="779"/>
        <end position="803"/>
    </location>
</feature>
<keyword evidence="14" id="KW-0407">Ion channel</keyword>
<dbReference type="SMART" id="SM00079">
    <property type="entry name" value="PBPe"/>
    <property type="match status" value="1"/>
</dbReference>
<keyword evidence="10" id="KW-0325">Glycoprotein</keyword>
<evidence type="ECO:0000256" key="13">
    <source>
        <dbReference type="ARBA" id="ARBA00023286"/>
    </source>
</evidence>
<dbReference type="InterPro" id="IPR001828">
    <property type="entry name" value="ANF_lig-bd_rcpt"/>
</dbReference>
<evidence type="ECO:0000313" key="24">
    <source>
        <dbReference type="Proteomes" id="UP001162480"/>
    </source>
</evidence>
<evidence type="ECO:0000256" key="3">
    <source>
        <dbReference type="ARBA" id="ARBA00022692"/>
    </source>
</evidence>
<evidence type="ECO:0000256" key="4">
    <source>
        <dbReference type="ARBA" id="ARBA00022729"/>
    </source>
</evidence>
<keyword evidence="11" id="KW-0628">Postsynaptic cell membrane</keyword>
<evidence type="ECO:0000256" key="11">
    <source>
        <dbReference type="ARBA" id="ARBA00023257"/>
    </source>
</evidence>
<dbReference type="Proteomes" id="UP001162480">
    <property type="component" value="Chromosome 21"/>
</dbReference>
<comment type="subcellular location">
    <subcellularLocation>
        <location evidence="15">Postsynaptic cell membrane</location>
        <topology evidence="15">Multi-pass membrane protein</topology>
    </subcellularLocation>
    <subcellularLocation>
        <location evidence="16">Presynaptic cell membrane</location>
        <topology evidence="16">Multi-pass membrane protein</topology>
    </subcellularLocation>
</comment>
<dbReference type="InterPro" id="IPR028082">
    <property type="entry name" value="Peripla_BP_I"/>
</dbReference>
<feature type="binding site" evidence="17">
    <location>
        <position position="473"/>
    </location>
    <ligand>
        <name>L-glutamate</name>
        <dbReference type="ChEBI" id="CHEBI:29985"/>
    </ligand>
</feature>
<dbReference type="SUPFAM" id="SSF81324">
    <property type="entry name" value="Voltage-gated potassium channels"/>
    <property type="match status" value="1"/>
</dbReference>
<name>A0AA36FIE1_OCTVU</name>
<dbReference type="InterPro" id="IPR015683">
    <property type="entry name" value="Ionotropic_Glu_rcpt"/>
</dbReference>
<dbReference type="InterPro" id="IPR001320">
    <property type="entry name" value="Iontro_rcpt_C"/>
</dbReference>
<evidence type="ECO:0000256" key="16">
    <source>
        <dbReference type="ARBA" id="ARBA00034107"/>
    </source>
</evidence>
<keyword evidence="24" id="KW-1185">Reference proteome</keyword>
<feature type="transmembrane region" description="Helical" evidence="20">
    <location>
        <begin position="518"/>
        <end position="537"/>
    </location>
</feature>
<dbReference type="Gene3D" id="1.10.287.70">
    <property type="match status" value="1"/>
</dbReference>
<dbReference type="EMBL" id="OX597834">
    <property type="protein sequence ID" value="CAI9738184.1"/>
    <property type="molecule type" value="Genomic_DNA"/>
</dbReference>
<dbReference type="FunFam" id="3.40.190.10:FF:000072">
    <property type="entry name" value="glutamate receptor ionotropic, kainate 4"/>
    <property type="match status" value="1"/>
</dbReference>
<evidence type="ECO:0000256" key="17">
    <source>
        <dbReference type="PIRSR" id="PIRSR601508-1"/>
    </source>
</evidence>
<feature type="domain" description="Ionotropic glutamate receptor C-terminal" evidence="21">
    <location>
        <begin position="390"/>
        <end position="756"/>
    </location>
</feature>
<evidence type="ECO:0000256" key="18">
    <source>
        <dbReference type="PIRSR" id="PIRSR601508-2"/>
    </source>
</evidence>
<feature type="disulfide bond" evidence="19">
    <location>
        <begin position="705"/>
        <end position="760"/>
    </location>
</feature>
<feature type="binding site" evidence="17">
    <location>
        <position position="644"/>
    </location>
    <ligand>
        <name>L-glutamate</name>
        <dbReference type="ChEBI" id="CHEBI:29985"/>
    </ligand>
</feature>
<keyword evidence="12" id="KW-0966">Cell projection</keyword>
<feature type="binding site" evidence="17">
    <location>
        <position position="645"/>
    </location>
    <ligand>
        <name>L-glutamate</name>
        <dbReference type="ChEBI" id="CHEBI:29985"/>
    </ligand>
</feature>
<evidence type="ECO:0000256" key="7">
    <source>
        <dbReference type="ARBA" id="ARBA00023065"/>
    </source>
</evidence>
<dbReference type="InterPro" id="IPR019594">
    <property type="entry name" value="Glu/Gly-bd"/>
</dbReference>
<feature type="binding site" evidence="17">
    <location>
        <position position="478"/>
    </location>
    <ligand>
        <name>L-glutamate</name>
        <dbReference type="ChEBI" id="CHEBI:29985"/>
    </ligand>
</feature>
<accession>A0AA36FIE1</accession>
<keyword evidence="6" id="KW-0770">Synapse</keyword>
<dbReference type="Pfam" id="PF10613">
    <property type="entry name" value="Lig_chan-Glu_bd"/>
    <property type="match status" value="1"/>
</dbReference>
<evidence type="ECO:0000259" key="21">
    <source>
        <dbReference type="SMART" id="SM00079"/>
    </source>
</evidence>
<dbReference type="Gene3D" id="3.40.190.10">
    <property type="entry name" value="Periplasmic binding protein-like II"/>
    <property type="match status" value="1"/>
</dbReference>
<evidence type="ECO:0000256" key="8">
    <source>
        <dbReference type="ARBA" id="ARBA00023136"/>
    </source>
</evidence>
<evidence type="ECO:0000256" key="1">
    <source>
        <dbReference type="ARBA" id="ARBA00022448"/>
    </source>
</evidence>
<proteinExistence type="predicted"/>
<keyword evidence="1" id="KW-0813">Transport</keyword>
<dbReference type="FunFam" id="3.40.190.10:FF:000060">
    <property type="entry name" value="Glutamate receptor ionotropic, kainate 1"/>
    <property type="match status" value="1"/>
</dbReference>
<keyword evidence="2" id="KW-1003">Cell membrane</keyword>
<evidence type="ECO:0000256" key="20">
    <source>
        <dbReference type="SAM" id="Phobius"/>
    </source>
</evidence>
<dbReference type="SUPFAM" id="SSF53822">
    <property type="entry name" value="Periplasmic binding protein-like I"/>
    <property type="match status" value="1"/>
</dbReference>
<keyword evidence="3 20" id="KW-0812">Transmembrane</keyword>
<dbReference type="CDD" id="cd06382">
    <property type="entry name" value="PBP1_iGluR_Kainate"/>
    <property type="match status" value="1"/>
</dbReference>
<protein>
    <submittedName>
        <fullName evidence="23">Glutamate receptor ionotropic, kainate 2-like</fullName>
    </submittedName>
</protein>
<dbReference type="GO" id="GO:0045211">
    <property type="term" value="C:postsynaptic membrane"/>
    <property type="evidence" value="ECO:0007669"/>
    <property type="project" value="UniProtKB-SubCell"/>
</dbReference>
<keyword evidence="13" id="KW-1071">Ligand-gated ion channel</keyword>
<evidence type="ECO:0000256" key="14">
    <source>
        <dbReference type="ARBA" id="ARBA00023303"/>
    </source>
</evidence>
<evidence type="ECO:0000256" key="12">
    <source>
        <dbReference type="ARBA" id="ARBA00023273"/>
    </source>
</evidence>
<feature type="site" description="Interaction with the cone snail toxin Con-ikot-ikot" evidence="18">
    <location>
        <position position="650"/>
    </location>
</feature>
<evidence type="ECO:0000313" key="23">
    <source>
        <dbReference type="EMBL" id="CAI9738184.1"/>
    </source>
</evidence>
<evidence type="ECO:0000256" key="9">
    <source>
        <dbReference type="ARBA" id="ARBA00023170"/>
    </source>
</evidence>